<evidence type="ECO:0000313" key="4">
    <source>
        <dbReference type="Proteomes" id="UP000637980"/>
    </source>
</evidence>
<gene>
    <name evidence="3" type="ORF">GCM10007094_19600</name>
</gene>
<keyword evidence="2" id="KW-1133">Transmembrane helix</keyword>
<organism evidence="3 4">
    <name type="scientific">Pseudovibrio japonicus</name>
    <dbReference type="NCBI Taxonomy" id="366534"/>
    <lineage>
        <taxon>Bacteria</taxon>
        <taxon>Pseudomonadati</taxon>
        <taxon>Pseudomonadota</taxon>
        <taxon>Alphaproteobacteria</taxon>
        <taxon>Hyphomicrobiales</taxon>
        <taxon>Stappiaceae</taxon>
        <taxon>Pseudovibrio</taxon>
    </lineage>
</organism>
<name>A0ABQ3E9Z9_9HYPH</name>
<comment type="caution">
    <text evidence="3">The sequence shown here is derived from an EMBL/GenBank/DDBJ whole genome shotgun (WGS) entry which is preliminary data.</text>
</comment>
<protein>
    <submittedName>
        <fullName evidence="3">Uncharacterized protein</fullName>
    </submittedName>
</protein>
<feature type="region of interest" description="Disordered" evidence="1">
    <location>
        <begin position="55"/>
        <end position="79"/>
    </location>
</feature>
<evidence type="ECO:0000256" key="1">
    <source>
        <dbReference type="SAM" id="MobiDB-lite"/>
    </source>
</evidence>
<reference evidence="4" key="1">
    <citation type="journal article" date="2019" name="Int. J. Syst. Evol. Microbiol.">
        <title>The Global Catalogue of Microorganisms (GCM) 10K type strain sequencing project: providing services to taxonomists for standard genome sequencing and annotation.</title>
        <authorList>
            <consortium name="The Broad Institute Genomics Platform"/>
            <consortium name="The Broad Institute Genome Sequencing Center for Infectious Disease"/>
            <person name="Wu L."/>
            <person name="Ma J."/>
        </authorList>
    </citation>
    <scope>NUCLEOTIDE SEQUENCE [LARGE SCALE GENOMIC DNA]</scope>
    <source>
        <strain evidence="4">KCTC 12861</strain>
    </source>
</reference>
<proteinExistence type="predicted"/>
<feature type="transmembrane region" description="Helical" evidence="2">
    <location>
        <begin position="20"/>
        <end position="41"/>
    </location>
</feature>
<keyword evidence="2" id="KW-0472">Membrane</keyword>
<dbReference type="Proteomes" id="UP000637980">
    <property type="component" value="Unassembled WGS sequence"/>
</dbReference>
<sequence>MQPRKVKKVSVESPSADRFLNVLISVLMLFVFVGMGLLLHISLLSAQVHETEAHVAQEPWSLPEDTRDGRVDLRAERRL</sequence>
<evidence type="ECO:0000256" key="2">
    <source>
        <dbReference type="SAM" id="Phobius"/>
    </source>
</evidence>
<keyword evidence="2" id="KW-0812">Transmembrane</keyword>
<evidence type="ECO:0000313" key="3">
    <source>
        <dbReference type="EMBL" id="GHB31197.1"/>
    </source>
</evidence>
<accession>A0ABQ3E9Z9</accession>
<feature type="compositionally biased region" description="Basic and acidic residues" evidence="1">
    <location>
        <begin position="64"/>
        <end position="79"/>
    </location>
</feature>
<dbReference type="EMBL" id="BMXE01000003">
    <property type="protein sequence ID" value="GHB31197.1"/>
    <property type="molecule type" value="Genomic_DNA"/>
</dbReference>
<keyword evidence="4" id="KW-1185">Reference proteome</keyword>